<dbReference type="EMBL" id="JACSDY010000003">
    <property type="protein sequence ID" value="KAF7431316.1"/>
    <property type="molecule type" value="Genomic_DNA"/>
</dbReference>
<evidence type="ECO:0000313" key="3">
    <source>
        <dbReference type="Proteomes" id="UP000600918"/>
    </source>
</evidence>
<accession>A0A834P710</accession>
<reference evidence="2" key="1">
    <citation type="journal article" date="2020" name="G3 (Bethesda)">
        <title>High-Quality Assemblies for Three Invasive Social Wasps from the &lt;i&gt;Vespula&lt;/i&gt; Genus.</title>
        <authorList>
            <person name="Harrop T.W.R."/>
            <person name="Guhlin J."/>
            <person name="McLaughlin G.M."/>
            <person name="Permina E."/>
            <person name="Stockwell P."/>
            <person name="Gilligan J."/>
            <person name="Le Lec M.F."/>
            <person name="Gruber M.A.M."/>
            <person name="Quinn O."/>
            <person name="Lovegrove M."/>
            <person name="Duncan E.J."/>
            <person name="Remnant E.J."/>
            <person name="Van Eeckhoven J."/>
            <person name="Graham B."/>
            <person name="Knapp R.A."/>
            <person name="Langford K.W."/>
            <person name="Kronenberg Z."/>
            <person name="Press M.O."/>
            <person name="Eacker S.M."/>
            <person name="Wilson-Rankin E.E."/>
            <person name="Purcell J."/>
            <person name="Lester P.J."/>
            <person name="Dearden P.K."/>
        </authorList>
    </citation>
    <scope>NUCLEOTIDE SEQUENCE</scope>
    <source>
        <strain evidence="2">Volc-1</strain>
    </source>
</reference>
<feature type="region of interest" description="Disordered" evidence="1">
    <location>
        <begin position="1"/>
        <end position="20"/>
    </location>
</feature>
<organism evidence="2 3">
    <name type="scientific">Vespula pensylvanica</name>
    <name type="common">Western yellow jacket</name>
    <name type="synonym">Wasp</name>
    <dbReference type="NCBI Taxonomy" id="30213"/>
    <lineage>
        <taxon>Eukaryota</taxon>
        <taxon>Metazoa</taxon>
        <taxon>Ecdysozoa</taxon>
        <taxon>Arthropoda</taxon>
        <taxon>Hexapoda</taxon>
        <taxon>Insecta</taxon>
        <taxon>Pterygota</taxon>
        <taxon>Neoptera</taxon>
        <taxon>Endopterygota</taxon>
        <taxon>Hymenoptera</taxon>
        <taxon>Apocrita</taxon>
        <taxon>Aculeata</taxon>
        <taxon>Vespoidea</taxon>
        <taxon>Vespidae</taxon>
        <taxon>Vespinae</taxon>
        <taxon>Vespula</taxon>
    </lineage>
</organism>
<proteinExistence type="predicted"/>
<comment type="caution">
    <text evidence="2">The sequence shown here is derived from an EMBL/GenBank/DDBJ whole genome shotgun (WGS) entry which is preliminary data.</text>
</comment>
<sequence>MNETKFAGHRGQEPLPQKKSNPCILCETLTDFRRRRMNQKESRPFTMRGMPCGQNPTAENSSSFVCLPDVNSKVYILTVGVIARVRWIESEEKDREKEEKRAPYCGAHREKAGFNAADIEESEGGQ</sequence>
<dbReference type="Proteomes" id="UP000600918">
    <property type="component" value="Unassembled WGS sequence"/>
</dbReference>
<evidence type="ECO:0000313" key="2">
    <source>
        <dbReference type="EMBL" id="KAF7431316.1"/>
    </source>
</evidence>
<name>A0A834P710_VESPE</name>
<protein>
    <submittedName>
        <fullName evidence="2">Uncharacterized protein</fullName>
    </submittedName>
</protein>
<evidence type="ECO:0000256" key="1">
    <source>
        <dbReference type="SAM" id="MobiDB-lite"/>
    </source>
</evidence>
<dbReference type="AlphaFoldDB" id="A0A834P710"/>
<keyword evidence="3" id="KW-1185">Reference proteome</keyword>
<gene>
    <name evidence="2" type="ORF">H0235_004240</name>
</gene>